<dbReference type="KEGG" id="api:115033355"/>
<feature type="domain" description="THAP-type" evidence="6">
    <location>
        <begin position="1"/>
        <end position="84"/>
    </location>
</feature>
<reference evidence="8" key="1">
    <citation type="submission" date="2010-06" db="EMBL/GenBank/DDBJ databases">
        <authorList>
            <person name="Jiang H."/>
            <person name="Abraham K."/>
            <person name="Ali S."/>
            <person name="Alsbrooks S.L."/>
            <person name="Anim B.N."/>
            <person name="Anosike U.S."/>
            <person name="Attaway T."/>
            <person name="Bandaranaike D.P."/>
            <person name="Battles P.K."/>
            <person name="Bell S.N."/>
            <person name="Bell A.V."/>
            <person name="Beltran B."/>
            <person name="Bickham C."/>
            <person name="Bustamante Y."/>
            <person name="Caleb T."/>
            <person name="Canada A."/>
            <person name="Cardenas V."/>
            <person name="Carter K."/>
            <person name="Chacko J."/>
            <person name="Chandrabose M.N."/>
            <person name="Chavez D."/>
            <person name="Chavez A."/>
            <person name="Chen L."/>
            <person name="Chu H.-S."/>
            <person name="Claassen K.J."/>
            <person name="Cockrell R."/>
            <person name="Collins M."/>
            <person name="Cooper J.A."/>
            <person name="Cree A."/>
            <person name="Curry S.M."/>
            <person name="Da Y."/>
            <person name="Dao M.D."/>
            <person name="Das B."/>
            <person name="Davila M.-L."/>
            <person name="Davy-Carroll L."/>
            <person name="Denson S."/>
            <person name="Dinh H."/>
            <person name="Ebong V.E."/>
            <person name="Edwards J.R."/>
            <person name="Egan A."/>
            <person name="El-Daye J."/>
            <person name="Escobedo L."/>
            <person name="Fernandez S."/>
            <person name="Fernando P.R."/>
            <person name="Flagg N."/>
            <person name="Forbes L.D."/>
            <person name="Fowler R.G."/>
            <person name="Fu Q."/>
            <person name="Gabisi R.A."/>
            <person name="Ganer J."/>
            <person name="Garbino Pronczuk A."/>
            <person name="Garcia R.M."/>
            <person name="Garner T."/>
            <person name="Garrett T.E."/>
            <person name="Gonzalez D.A."/>
            <person name="Hamid H."/>
            <person name="Hawkins E.S."/>
            <person name="Hirani K."/>
            <person name="Hogues M.E."/>
            <person name="Hollins B."/>
            <person name="Hsiao C.-H."/>
            <person name="Jabil R."/>
            <person name="James M.L."/>
            <person name="Jhangiani S.N."/>
            <person name="Johnson B."/>
            <person name="Johnson Q."/>
            <person name="Joshi V."/>
            <person name="Kalu J.B."/>
            <person name="Kam C."/>
            <person name="Kashfia A."/>
            <person name="Keebler J."/>
            <person name="Kisamo H."/>
            <person name="Kovar C.L."/>
            <person name="Lago L.A."/>
            <person name="Lai C.-Y."/>
            <person name="Laidlaw J."/>
            <person name="Lara F."/>
            <person name="Le T.-K."/>
            <person name="Lee S.L."/>
            <person name="Legall F.H."/>
            <person name="Lemon S.J."/>
            <person name="Lewis L.R."/>
            <person name="Li B."/>
            <person name="Liu Y."/>
            <person name="Liu Y.-S."/>
            <person name="Lopez J."/>
            <person name="Lozado R.J."/>
            <person name="Lu J."/>
            <person name="Madu R.C."/>
            <person name="Maheshwari M."/>
            <person name="Maheshwari R."/>
            <person name="Malloy K."/>
            <person name="Martinez E."/>
            <person name="Mathew T."/>
            <person name="Mercado I.C."/>
            <person name="Mercado C."/>
            <person name="Meyer B."/>
            <person name="Montgomery K."/>
            <person name="Morgan M.B."/>
            <person name="Munidasa M."/>
            <person name="Nazareth L.V."/>
            <person name="Nelson J."/>
            <person name="Ng B.M."/>
            <person name="Nguyen N.B."/>
            <person name="Nguyen P.Q."/>
            <person name="Nguyen T."/>
            <person name="Obregon M."/>
            <person name="Okwuonu G.O."/>
            <person name="Onwere C.G."/>
            <person name="Orozco G."/>
            <person name="Parra A."/>
            <person name="Patel S."/>
            <person name="Patil S."/>
            <person name="Perez A."/>
            <person name="Perez Y."/>
            <person name="Pham C."/>
            <person name="Primus E.L."/>
            <person name="Pu L.-L."/>
            <person name="Puazo M."/>
            <person name="Qin X."/>
            <person name="Quiroz J.B."/>
            <person name="Reese J."/>
            <person name="Richards S."/>
            <person name="Rives C.M."/>
            <person name="Robberts R."/>
            <person name="Ruiz S.J."/>
            <person name="Ruiz M.J."/>
            <person name="Santibanez J."/>
            <person name="Schneider B.W."/>
            <person name="Sisson I."/>
            <person name="Smith M."/>
            <person name="Sodergren E."/>
            <person name="Song X.-Z."/>
            <person name="Song B.B."/>
            <person name="Summersgill H."/>
            <person name="Thelus R."/>
            <person name="Thornton R.D."/>
            <person name="Trejos Z.Y."/>
            <person name="Usmani K."/>
            <person name="Vattathil S."/>
            <person name="Villasana D."/>
            <person name="Walker D.L."/>
            <person name="Wang S."/>
            <person name="Wang K."/>
            <person name="White C.S."/>
            <person name="Williams A.C."/>
            <person name="Williamson J."/>
            <person name="Wilson K."/>
            <person name="Woghiren I.O."/>
            <person name="Woodworth J.R."/>
            <person name="Worley K.C."/>
            <person name="Wright R.A."/>
            <person name="Wu W."/>
            <person name="Young L."/>
            <person name="Zhang L."/>
            <person name="Zhang J."/>
            <person name="Zhu Y."/>
            <person name="Muzny D.M."/>
            <person name="Weinstock G."/>
            <person name="Gibbs R.A."/>
        </authorList>
    </citation>
    <scope>NUCLEOTIDE SEQUENCE [LARGE SCALE GENOMIC DNA]</scope>
    <source>
        <strain evidence="8">LSR1</strain>
    </source>
</reference>
<organism evidence="7 8">
    <name type="scientific">Acyrthosiphon pisum</name>
    <name type="common">Pea aphid</name>
    <dbReference type="NCBI Taxonomy" id="7029"/>
    <lineage>
        <taxon>Eukaryota</taxon>
        <taxon>Metazoa</taxon>
        <taxon>Ecdysozoa</taxon>
        <taxon>Arthropoda</taxon>
        <taxon>Hexapoda</taxon>
        <taxon>Insecta</taxon>
        <taxon>Pterygota</taxon>
        <taxon>Neoptera</taxon>
        <taxon>Paraneoptera</taxon>
        <taxon>Hemiptera</taxon>
        <taxon>Sternorrhyncha</taxon>
        <taxon>Aphidomorpha</taxon>
        <taxon>Aphidoidea</taxon>
        <taxon>Aphididae</taxon>
        <taxon>Macrosiphini</taxon>
        <taxon>Acyrthosiphon</taxon>
    </lineage>
</organism>
<dbReference type="EnsemblMetazoa" id="XM_029485730.1">
    <property type="protein sequence ID" value="XP_029341590.1"/>
    <property type="gene ID" value="LOC115033355"/>
</dbReference>
<keyword evidence="8" id="KW-1185">Reference proteome</keyword>
<reference evidence="7" key="2">
    <citation type="submission" date="2022-06" db="UniProtKB">
        <authorList>
            <consortium name="EnsemblMetazoa"/>
        </authorList>
    </citation>
    <scope>IDENTIFICATION</scope>
</reference>
<dbReference type="SUPFAM" id="SSF57716">
    <property type="entry name" value="Glucocorticoid receptor-like (DNA-binding domain)"/>
    <property type="match status" value="1"/>
</dbReference>
<evidence type="ECO:0000256" key="4">
    <source>
        <dbReference type="ARBA" id="ARBA00023125"/>
    </source>
</evidence>
<evidence type="ECO:0000256" key="3">
    <source>
        <dbReference type="ARBA" id="ARBA00022833"/>
    </source>
</evidence>
<dbReference type="Proteomes" id="UP000007819">
    <property type="component" value="Chromosome X"/>
</dbReference>
<evidence type="ECO:0000313" key="7">
    <source>
        <dbReference type="EnsemblMetazoa" id="XP_029341590.1"/>
    </source>
</evidence>
<dbReference type="OrthoDB" id="6627436at2759"/>
<evidence type="ECO:0000256" key="2">
    <source>
        <dbReference type="ARBA" id="ARBA00022771"/>
    </source>
</evidence>
<evidence type="ECO:0000256" key="5">
    <source>
        <dbReference type="PROSITE-ProRule" id="PRU00309"/>
    </source>
</evidence>
<dbReference type="AlphaFoldDB" id="A0A8R2JM16"/>
<dbReference type="InterPro" id="IPR006612">
    <property type="entry name" value="THAP_Znf"/>
</dbReference>
<evidence type="ECO:0000259" key="6">
    <source>
        <dbReference type="PROSITE" id="PS50950"/>
    </source>
</evidence>
<dbReference type="Pfam" id="PF05485">
    <property type="entry name" value="THAP"/>
    <property type="match status" value="1"/>
</dbReference>
<dbReference type="GeneID" id="115033355"/>
<accession>A0A8R2JM16</accession>
<sequence length="138" mass="15174">MMSSKNASKCVVHGCKSKGLVCHRFPNPRIHMPRLLEWIKIVGLDNMTPDTVYTTKFICAMHFTSDCSSPGTKRLNANAYPTINLPTINISTSNTIVSPNDLDVVSNNDSEHVLDTSNISGFHVLETSLIDESIIGKL</sequence>
<dbReference type="GO" id="GO:0008270">
    <property type="term" value="F:zinc ion binding"/>
    <property type="evidence" value="ECO:0007669"/>
    <property type="project" value="UniProtKB-KW"/>
</dbReference>
<evidence type="ECO:0000256" key="1">
    <source>
        <dbReference type="ARBA" id="ARBA00022723"/>
    </source>
</evidence>
<dbReference type="RefSeq" id="XP_029341590.1">
    <property type="nucleotide sequence ID" value="XM_029485730.1"/>
</dbReference>
<dbReference type="PROSITE" id="PS50950">
    <property type="entry name" value="ZF_THAP"/>
    <property type="match status" value="1"/>
</dbReference>
<dbReference type="SMART" id="SM00980">
    <property type="entry name" value="THAP"/>
    <property type="match status" value="1"/>
</dbReference>
<proteinExistence type="predicted"/>
<keyword evidence="3" id="KW-0862">Zinc</keyword>
<protein>
    <recommendedName>
        <fullName evidence="6">THAP-type domain-containing protein</fullName>
    </recommendedName>
</protein>
<keyword evidence="2 5" id="KW-0863">Zinc-finger</keyword>
<dbReference type="SMART" id="SM00692">
    <property type="entry name" value="DM3"/>
    <property type="match status" value="1"/>
</dbReference>
<evidence type="ECO:0000313" key="8">
    <source>
        <dbReference type="Proteomes" id="UP000007819"/>
    </source>
</evidence>
<keyword evidence="1" id="KW-0479">Metal-binding</keyword>
<name>A0A8R2JM16_ACYPI</name>
<dbReference type="GO" id="GO:0003677">
    <property type="term" value="F:DNA binding"/>
    <property type="evidence" value="ECO:0007669"/>
    <property type="project" value="UniProtKB-UniRule"/>
</dbReference>
<keyword evidence="4 5" id="KW-0238">DNA-binding</keyword>